<dbReference type="InterPro" id="IPR031127">
    <property type="entry name" value="E3_UB_ligase_RBR"/>
</dbReference>
<dbReference type="InterPro" id="IPR048962">
    <property type="entry name" value="ARIH1-like_UBL"/>
</dbReference>
<dbReference type="SUPFAM" id="SSF57850">
    <property type="entry name" value="RING/U-box"/>
    <property type="match status" value="3"/>
</dbReference>
<proteinExistence type="predicted"/>
<evidence type="ECO:0000259" key="10">
    <source>
        <dbReference type="PROSITE" id="PS51873"/>
    </source>
</evidence>
<dbReference type="GO" id="GO:0016567">
    <property type="term" value="P:protein ubiquitination"/>
    <property type="evidence" value="ECO:0007669"/>
    <property type="project" value="InterPro"/>
</dbReference>
<keyword evidence="3" id="KW-0808">Transferase</keyword>
<accession>A0A9Q3H0R1</accession>
<dbReference type="Pfam" id="PF22191">
    <property type="entry name" value="IBR_1"/>
    <property type="match status" value="1"/>
</dbReference>
<sequence length="547" mass="62683">MSSDSSDIELEYDSTGGYEDDEDAIDLDSNDPSLEDDSSSLDLIPINAGPSKPAYQVDYKILTESELTQRQAREIEHVAGIIGIDEKDAALVLRYFGWNKDLLMEKYMDSPEKIFRDAGIHSELYQSQSKSKSSKRKSPCSNQPFVCQICFNDDPDQPTVYLPSCPPPSGSSSSSFESVKHEFCRDCYTQYIECKIREGESRTIQCIKSDCKQIVDEHTIVNLLAARDEHAPESDKLLNRFQTLLNRTFVDDNPALKFCPAPNCSYTVECHVSKKSLDTVVPSVTCLCGYRFCFGCGLPDHQPCLCPIVKLWLQKCADDSETANWISANTKECTKCHSTIEKNGGCNHMTCKKCKHEFCWVCTGLWSEHGTAWYSCNRYEERDEVGKDHQSKSRASLEKYLHYYNRFDNHQHSLKLEKELYTKTERKMEEIQQASNLSWIEVQFLNKAVETLSVCRTTLKWSYAMAYFLEKNNFKALFEDNQRDLEQAVEELSGLVESPIDAETIAGLRQKVTDKTVYVHKRNEIMLEETARDFQDGRVFWNTTFKL</sequence>
<evidence type="ECO:0000256" key="8">
    <source>
        <dbReference type="ARBA" id="ARBA00022833"/>
    </source>
</evidence>
<evidence type="ECO:0000256" key="2">
    <source>
        <dbReference type="ARBA" id="ARBA00012251"/>
    </source>
</evidence>
<keyword evidence="6" id="KW-0863">Zinc-finger</keyword>
<dbReference type="EC" id="2.3.2.31" evidence="2"/>
<dbReference type="EMBL" id="AVOT02009163">
    <property type="protein sequence ID" value="MBW0487508.1"/>
    <property type="molecule type" value="Genomic_DNA"/>
</dbReference>
<evidence type="ECO:0000256" key="5">
    <source>
        <dbReference type="ARBA" id="ARBA00022737"/>
    </source>
</evidence>
<comment type="caution">
    <text evidence="11">The sequence shown here is derived from an EMBL/GenBank/DDBJ whole genome shotgun (WGS) entry which is preliminary data.</text>
</comment>
<dbReference type="Pfam" id="PF01485">
    <property type="entry name" value="IBR"/>
    <property type="match status" value="1"/>
</dbReference>
<comment type="catalytic activity">
    <reaction evidence="1">
        <text>[E2 ubiquitin-conjugating enzyme]-S-ubiquitinyl-L-cysteine + [acceptor protein]-L-lysine = [E2 ubiquitin-conjugating enzyme]-L-cysteine + [acceptor protein]-N(6)-ubiquitinyl-L-lysine.</text>
        <dbReference type="EC" id="2.3.2.31"/>
    </reaction>
</comment>
<dbReference type="Gene3D" id="1.20.120.1750">
    <property type="match status" value="1"/>
</dbReference>
<name>A0A9Q3H0R1_9BASI</name>
<dbReference type="Pfam" id="PF19422">
    <property type="entry name" value="Ariadne"/>
    <property type="match status" value="1"/>
</dbReference>
<reference evidence="11" key="1">
    <citation type="submission" date="2021-03" db="EMBL/GenBank/DDBJ databases">
        <title>Draft genome sequence of rust myrtle Austropuccinia psidii MF-1, a brazilian biotype.</title>
        <authorList>
            <person name="Quecine M.C."/>
            <person name="Pachon D.M.R."/>
            <person name="Bonatelli M.L."/>
            <person name="Correr F.H."/>
            <person name="Franceschini L.M."/>
            <person name="Leite T.F."/>
            <person name="Margarido G.R.A."/>
            <person name="Almeida C.A."/>
            <person name="Ferrarezi J.A."/>
            <person name="Labate C.A."/>
        </authorList>
    </citation>
    <scope>NUCLEOTIDE SEQUENCE</scope>
    <source>
        <strain evidence="11">MF-1</strain>
    </source>
</reference>
<evidence type="ECO:0000256" key="1">
    <source>
        <dbReference type="ARBA" id="ARBA00001798"/>
    </source>
</evidence>
<dbReference type="InterPro" id="IPR002867">
    <property type="entry name" value="IBR_dom"/>
</dbReference>
<keyword evidence="5" id="KW-0677">Repeat</keyword>
<evidence type="ECO:0000256" key="6">
    <source>
        <dbReference type="ARBA" id="ARBA00022771"/>
    </source>
</evidence>
<evidence type="ECO:0000256" key="3">
    <source>
        <dbReference type="ARBA" id="ARBA00022679"/>
    </source>
</evidence>
<dbReference type="PANTHER" id="PTHR11685">
    <property type="entry name" value="RBR FAMILY RING FINGER AND IBR DOMAIN-CONTAINING"/>
    <property type="match status" value="1"/>
</dbReference>
<dbReference type="Proteomes" id="UP000765509">
    <property type="component" value="Unassembled WGS sequence"/>
</dbReference>
<keyword evidence="4" id="KW-0479">Metal-binding</keyword>
<dbReference type="InterPro" id="IPR013083">
    <property type="entry name" value="Znf_RING/FYVE/PHD"/>
</dbReference>
<dbReference type="InterPro" id="IPR044066">
    <property type="entry name" value="TRIAD_supradom"/>
</dbReference>
<dbReference type="CDD" id="cd20356">
    <property type="entry name" value="Rcat_RBR_HHARI-like"/>
    <property type="match status" value="1"/>
</dbReference>
<evidence type="ECO:0000313" key="12">
    <source>
        <dbReference type="Proteomes" id="UP000765509"/>
    </source>
</evidence>
<evidence type="ECO:0000256" key="9">
    <source>
        <dbReference type="SAM" id="MobiDB-lite"/>
    </source>
</evidence>
<feature type="region of interest" description="Disordered" evidence="9">
    <location>
        <begin position="1"/>
        <end position="38"/>
    </location>
</feature>
<gene>
    <name evidence="11" type="ORF">O181_027223</name>
</gene>
<dbReference type="CDD" id="cd20346">
    <property type="entry name" value="BRcat_RBR_ANKIB1"/>
    <property type="match status" value="1"/>
</dbReference>
<keyword evidence="8" id="KW-0862">Zinc</keyword>
<dbReference type="Gene3D" id="3.30.40.10">
    <property type="entry name" value="Zinc/RING finger domain, C3HC4 (zinc finger)"/>
    <property type="match status" value="1"/>
</dbReference>
<dbReference type="GO" id="GO:0008270">
    <property type="term" value="F:zinc ion binding"/>
    <property type="evidence" value="ECO:0007669"/>
    <property type="project" value="UniProtKB-KW"/>
</dbReference>
<keyword evidence="7" id="KW-0833">Ubl conjugation pathway</keyword>
<evidence type="ECO:0000256" key="4">
    <source>
        <dbReference type="ARBA" id="ARBA00022723"/>
    </source>
</evidence>
<dbReference type="InterPro" id="IPR045840">
    <property type="entry name" value="Ariadne"/>
</dbReference>
<dbReference type="SMART" id="SM00647">
    <property type="entry name" value="IBR"/>
    <property type="match status" value="2"/>
</dbReference>
<evidence type="ECO:0000313" key="11">
    <source>
        <dbReference type="EMBL" id="MBW0487508.1"/>
    </source>
</evidence>
<organism evidence="11 12">
    <name type="scientific">Austropuccinia psidii MF-1</name>
    <dbReference type="NCBI Taxonomy" id="1389203"/>
    <lineage>
        <taxon>Eukaryota</taxon>
        <taxon>Fungi</taxon>
        <taxon>Dikarya</taxon>
        <taxon>Basidiomycota</taxon>
        <taxon>Pucciniomycotina</taxon>
        <taxon>Pucciniomycetes</taxon>
        <taxon>Pucciniales</taxon>
        <taxon>Sphaerophragmiaceae</taxon>
        <taxon>Austropuccinia</taxon>
    </lineage>
</organism>
<dbReference type="Pfam" id="PF21235">
    <property type="entry name" value="UBA_ARI1"/>
    <property type="match status" value="1"/>
</dbReference>
<dbReference type="FunFam" id="1.20.120.1750:FF:000007">
    <property type="entry name" value="RBR-type E3 ubiquitin transferase"/>
    <property type="match status" value="1"/>
</dbReference>
<keyword evidence="12" id="KW-1185">Reference proteome</keyword>
<feature type="domain" description="RING-type" evidence="10">
    <location>
        <begin position="143"/>
        <end position="380"/>
    </location>
</feature>
<dbReference type="GO" id="GO:0061630">
    <property type="term" value="F:ubiquitin protein ligase activity"/>
    <property type="evidence" value="ECO:0007669"/>
    <property type="project" value="UniProtKB-EC"/>
</dbReference>
<dbReference type="OrthoDB" id="10009520at2759"/>
<protein>
    <recommendedName>
        <fullName evidence="2">RBR-type E3 ubiquitin transferase</fullName>
        <ecNumber evidence="2">2.3.2.31</ecNumber>
    </recommendedName>
</protein>
<dbReference type="PROSITE" id="PS51873">
    <property type="entry name" value="TRIAD"/>
    <property type="match status" value="1"/>
</dbReference>
<evidence type="ECO:0000256" key="7">
    <source>
        <dbReference type="ARBA" id="ARBA00022786"/>
    </source>
</evidence>
<dbReference type="AlphaFoldDB" id="A0A9Q3H0R1"/>